<keyword evidence="1" id="KW-0496">Mitochondrion</keyword>
<reference evidence="1" key="1">
    <citation type="journal article" date="2018" name="BMC Evol. Biol.">
        <title>The linear mitochondrial genome of the quarantine chytrid Synchytrium endobioticum; insights into the evolution and recent history of an obligate biotrophic plant pathogen.</title>
        <authorList>
            <person name="van de Vossenberg B.T.L.H."/>
            <person name="Brankovics B."/>
            <person name="Nguyen H.D.T."/>
            <person name="van Gent-Pelzer M.P.E."/>
            <person name="Smith D."/>
            <person name="Dadej K."/>
            <person name="Przetakiewicz J."/>
            <person name="Kreuze J.F."/>
            <person name="Boerma M."/>
            <person name="van Leeuwen G.C.M."/>
            <person name="Andre Levesque C."/>
            <person name="van der Lee T.A.J."/>
        </authorList>
    </citation>
    <scope>NUCLEOTIDE SEQUENCE</scope>
    <source>
        <strain evidence="1">CBS 675.73</strain>
    </source>
</reference>
<proteinExistence type="predicted"/>
<dbReference type="EMBL" id="MK292704">
    <property type="protein sequence ID" value="QCQ69070.1"/>
    <property type="molecule type" value="Genomic_DNA"/>
</dbReference>
<protein>
    <submittedName>
        <fullName evidence="1">Uncharacterized protein</fullName>
    </submittedName>
</protein>
<dbReference type="AlphaFoldDB" id="A0A4P8NPB0"/>
<dbReference type="PROSITE" id="PS51257">
    <property type="entry name" value="PROKAR_LIPOPROTEIN"/>
    <property type="match status" value="1"/>
</dbReference>
<dbReference type="RefSeq" id="YP_009659072.1">
    <property type="nucleotide sequence ID" value="NC_042880.1"/>
</dbReference>
<geneLocation type="mitochondrion" evidence="1"/>
<organism evidence="1">
    <name type="scientific">Chytriomyces confervae</name>
    <dbReference type="NCBI Taxonomy" id="246404"/>
    <lineage>
        <taxon>Eukaryota</taxon>
        <taxon>Fungi</taxon>
        <taxon>Fungi incertae sedis</taxon>
        <taxon>Chytridiomycota</taxon>
        <taxon>Chytridiomycota incertae sedis</taxon>
        <taxon>Chytridiomycetes</taxon>
        <taxon>Chytridiales</taxon>
        <taxon>Chytriomycetaceae</taxon>
        <taxon>Chytriomyces</taxon>
    </lineage>
</organism>
<sequence>MNEVVRLSELMNSKCSLIFGLLGLLSCDLYMKGRSSYCAKPFDLVHMHYSCIIGSPLVVIDRLLMYQLIEILRVPQQFMGVSIRLSVGIVCYLYTCWLATHCWEGSY</sequence>
<evidence type="ECO:0000313" key="1">
    <source>
        <dbReference type="EMBL" id="QCQ69070.1"/>
    </source>
</evidence>
<accession>A0A4P8NPB0</accession>
<name>A0A4P8NPB0_9FUNG</name>
<dbReference type="GeneID" id="40506616"/>
<gene>
    <name evidence="1" type="primary">orf107</name>
</gene>